<dbReference type="GO" id="GO:0042073">
    <property type="term" value="P:intraciliary transport"/>
    <property type="evidence" value="ECO:0007669"/>
    <property type="project" value="TreeGrafter"/>
</dbReference>
<gene>
    <name evidence="5" type="ORF">TM35_000091100</name>
</gene>
<evidence type="ECO:0000313" key="5">
    <source>
        <dbReference type="EMBL" id="ORC90060.1"/>
    </source>
</evidence>
<proteinExistence type="predicted"/>
<dbReference type="EMBL" id="NBCO01000009">
    <property type="protein sequence ID" value="ORC90060.1"/>
    <property type="molecule type" value="Genomic_DNA"/>
</dbReference>
<protein>
    <submittedName>
        <fullName evidence="5">WD repeat domain 34</fullName>
    </submittedName>
</protein>
<dbReference type="GO" id="GO:0045504">
    <property type="term" value="F:dynein heavy chain binding"/>
    <property type="evidence" value="ECO:0007669"/>
    <property type="project" value="TreeGrafter"/>
</dbReference>
<dbReference type="SMART" id="SM00320">
    <property type="entry name" value="WD40"/>
    <property type="match status" value="5"/>
</dbReference>
<dbReference type="PANTHER" id="PTHR12442">
    <property type="entry name" value="DYNEIN INTERMEDIATE CHAIN"/>
    <property type="match status" value="1"/>
</dbReference>
<evidence type="ECO:0000256" key="3">
    <source>
        <dbReference type="ARBA" id="ARBA00022574"/>
    </source>
</evidence>
<organism evidence="5 6">
    <name type="scientific">Trypanosoma theileri</name>
    <dbReference type="NCBI Taxonomy" id="67003"/>
    <lineage>
        <taxon>Eukaryota</taxon>
        <taxon>Discoba</taxon>
        <taxon>Euglenozoa</taxon>
        <taxon>Kinetoplastea</taxon>
        <taxon>Metakinetoplastina</taxon>
        <taxon>Trypanosomatida</taxon>
        <taxon>Trypanosomatidae</taxon>
        <taxon>Trypanosoma</taxon>
    </lineage>
</organism>
<dbReference type="OrthoDB" id="445052at2759"/>
<evidence type="ECO:0000313" key="6">
    <source>
        <dbReference type="Proteomes" id="UP000192257"/>
    </source>
</evidence>
<keyword evidence="4" id="KW-0677">Repeat</keyword>
<comment type="subcellular location">
    <subcellularLocation>
        <location evidence="1">Cytoplasm</location>
    </subcellularLocation>
</comment>
<dbReference type="GO" id="GO:0005868">
    <property type="term" value="C:cytoplasmic dynein complex"/>
    <property type="evidence" value="ECO:0007669"/>
    <property type="project" value="TreeGrafter"/>
</dbReference>
<reference evidence="5 6" key="1">
    <citation type="submission" date="2017-03" db="EMBL/GenBank/DDBJ databases">
        <title>An alternative strategy for trypanosome survival in the mammalian bloodstream revealed through genome and transcriptome analysis of the ubiquitous bovine parasite Trypanosoma (Megatrypanum) theileri.</title>
        <authorList>
            <person name="Kelly S."/>
            <person name="Ivens A."/>
            <person name="Mott A."/>
            <person name="O'Neill E."/>
            <person name="Emms D."/>
            <person name="Macleod O."/>
            <person name="Voorheis P."/>
            <person name="Matthews J."/>
            <person name="Matthews K."/>
            <person name="Carrington M."/>
        </authorList>
    </citation>
    <scope>NUCLEOTIDE SEQUENCE [LARGE SCALE GENOMIC DNA]</scope>
    <source>
        <strain evidence="5">Edinburgh</strain>
    </source>
</reference>
<dbReference type="Proteomes" id="UP000192257">
    <property type="component" value="Unassembled WGS sequence"/>
</dbReference>
<dbReference type="GO" id="GO:0045503">
    <property type="term" value="F:dynein light chain binding"/>
    <property type="evidence" value="ECO:0007669"/>
    <property type="project" value="TreeGrafter"/>
</dbReference>
<accession>A0A1X0P0W1</accession>
<keyword evidence="3" id="KW-0853">WD repeat</keyword>
<dbReference type="Pfam" id="PF00400">
    <property type="entry name" value="WD40"/>
    <property type="match status" value="2"/>
</dbReference>
<name>A0A1X0P0W1_9TRYP</name>
<dbReference type="GO" id="GO:0097014">
    <property type="term" value="C:ciliary plasm"/>
    <property type="evidence" value="ECO:0007669"/>
    <property type="project" value="TreeGrafter"/>
</dbReference>
<dbReference type="FunFam" id="2.130.10.10:FF:001472">
    <property type="entry name" value="WD_domain_-_G-beta_repeat_-_putative"/>
    <property type="match status" value="1"/>
</dbReference>
<evidence type="ECO:0000256" key="4">
    <source>
        <dbReference type="ARBA" id="ARBA00022737"/>
    </source>
</evidence>
<evidence type="ECO:0000256" key="1">
    <source>
        <dbReference type="ARBA" id="ARBA00004496"/>
    </source>
</evidence>
<dbReference type="PANTHER" id="PTHR12442:SF26">
    <property type="entry name" value="CYTOPLASMIC DYNEIN 2 INTERMEDIATE CHAIN 2"/>
    <property type="match status" value="1"/>
</dbReference>
<dbReference type="InterPro" id="IPR036322">
    <property type="entry name" value="WD40_repeat_dom_sf"/>
</dbReference>
<dbReference type="InterPro" id="IPR015943">
    <property type="entry name" value="WD40/YVTN_repeat-like_dom_sf"/>
</dbReference>
<dbReference type="GeneID" id="39984129"/>
<dbReference type="InterPro" id="IPR001680">
    <property type="entry name" value="WD40_rpt"/>
</dbReference>
<dbReference type="AlphaFoldDB" id="A0A1X0P0W1"/>
<keyword evidence="6" id="KW-1185">Reference proteome</keyword>
<comment type="caution">
    <text evidence="5">The sequence shown here is derived from an EMBL/GenBank/DDBJ whole genome shotgun (WGS) entry which is preliminary data.</text>
</comment>
<dbReference type="InterPro" id="IPR050687">
    <property type="entry name" value="Dynein_IC"/>
</dbReference>
<dbReference type="Gene3D" id="2.130.10.10">
    <property type="entry name" value="YVTN repeat-like/Quinoprotein amine dehydrogenase"/>
    <property type="match status" value="2"/>
</dbReference>
<dbReference type="RefSeq" id="XP_028884126.1">
    <property type="nucleotide sequence ID" value="XM_029024349.1"/>
</dbReference>
<sequence>MSAPCNFKDQITGEVSIPPSWQKEITRCEEGSQTANIATVEEAAQTDISALQVVNRLDKQVGHEKKQIQATLNGLQYVYAGVEFDEGKLAAFLESSKENVLSMLYRNAKSSAFDNYEPNWSSKSTDITAVATLSSAYAVEGELHALTVSWNCNGTLLAVGYGRVDTVGWCHSSGLVSIWNLSRHDMDLNTPHHTLETDAFVTTVAFHPTQAGVLAVGLYSGAVVVYTNITDNIPTSVSTEEGAVSHREPVTSLQWTQSIQEVRESHRYILVSAAQDGCVFFWTTTNKLAEPIASFSIQNKKGITVGVEAASFTRPGMLSGISVPSADSLFIVGLENGDVGRARPGVLGTLATRGTDTAISLDIDWLDAHRGPIQSVDTSPFFHNLCLTCSSDGSAHLYNVLERAPLATLEPSSESKHFIYAAQFSPFRPSVIAMVSRSSFLHIYDLQKSQLKPIVSLEAGVDGAPVMCVAFNHVSPDWLVTGDVRGCVRLWRLPSTLIQTTDLERAAVRGSRGRGGDDTAVRSLFGFTL</sequence>
<evidence type="ECO:0000256" key="2">
    <source>
        <dbReference type="ARBA" id="ARBA00022490"/>
    </source>
</evidence>
<dbReference type="VEuPathDB" id="TriTrypDB:TM35_000091100"/>
<dbReference type="SUPFAM" id="SSF50978">
    <property type="entry name" value="WD40 repeat-like"/>
    <property type="match status" value="1"/>
</dbReference>
<keyword evidence="2" id="KW-0963">Cytoplasm</keyword>
<dbReference type="STRING" id="67003.A0A1X0P0W1"/>